<reference evidence="4" key="2">
    <citation type="submission" date="2010-08" db="EMBL/GenBank/DDBJ databases">
        <title>Complete sequence of Fibrobacter succinogenes subsp. succinogenes S85.</title>
        <authorList>
            <person name="Durkin A.S."/>
            <person name="Nelson K.E."/>
            <person name="Morrison M."/>
            <person name="Forsberg C.W."/>
            <person name="Wilson D.B."/>
            <person name="Russell J.B."/>
            <person name="Cann I.K.O."/>
            <person name="Mackie R.I."/>
            <person name="White B.A."/>
        </authorList>
    </citation>
    <scope>NUCLEOTIDE SEQUENCE [LARGE SCALE GENOMIC DNA]</scope>
    <source>
        <strain evidence="4">ATCC 19169 / S85</strain>
    </source>
</reference>
<dbReference type="HOGENOM" id="CLU_607997_0_0_0"/>
<dbReference type="Proteomes" id="UP000000517">
    <property type="component" value="Chromosome"/>
</dbReference>
<dbReference type="Proteomes" id="UP000001497">
    <property type="component" value="Chromosome"/>
</dbReference>
<reference evidence="2 5" key="1">
    <citation type="submission" date="2009-10" db="EMBL/GenBank/DDBJ databases">
        <title>Complete sequence of Fibrobacter succinogenes subsp. succinogenes S85.</title>
        <authorList>
            <consortium name="US DOE Joint Genome Institute"/>
            <person name="Lucas S."/>
            <person name="Copeland A."/>
            <person name="Lapidus A."/>
            <person name="Glavina del Rio T."/>
            <person name="Tice H."/>
            <person name="Bruce D."/>
            <person name="Goodwin L."/>
            <person name="Pitluck S."/>
            <person name="Chertkov O."/>
            <person name="Detter J.C."/>
            <person name="Han C."/>
            <person name="Tapia R."/>
            <person name="Larimer F."/>
            <person name="Land M."/>
            <person name="Hauser L."/>
            <person name="Kyrpides N."/>
            <person name="Mikhailova N."/>
            <person name="Weimer P.J."/>
            <person name="Stevenson D.M."/>
            <person name="Boyum J."/>
            <person name="Brumm P.I."/>
            <person name="Mead D."/>
        </authorList>
    </citation>
    <scope>NUCLEOTIDE SEQUENCE [LARGE SCALE GENOMIC DNA]</scope>
    <source>
        <strain evidence="5">ATCC 19169 / S85</strain>
        <strain evidence="2">S85</strain>
    </source>
</reference>
<keyword evidence="1" id="KW-0732">Signal</keyword>
<evidence type="ECO:0000313" key="3">
    <source>
        <dbReference type="EMBL" id="ADL25197.1"/>
    </source>
</evidence>
<dbReference type="OrthoDB" id="9763741at2"/>
<evidence type="ECO:0008006" key="6">
    <source>
        <dbReference type="Google" id="ProtNLM"/>
    </source>
</evidence>
<dbReference type="AlphaFoldDB" id="C9RL18"/>
<dbReference type="KEGG" id="fsc:FSU_2934"/>
<gene>
    <name evidence="2" type="ordered locus">Fisuc_2380</name>
    <name evidence="3" type="ordered locus">FSU_2934</name>
</gene>
<dbReference type="EMBL" id="CP002158">
    <property type="protein sequence ID" value="ADL25197.1"/>
    <property type="molecule type" value="Genomic_DNA"/>
</dbReference>
<organism evidence="3 4">
    <name type="scientific">Fibrobacter succinogenes (strain ATCC 19169 / S85)</name>
    <dbReference type="NCBI Taxonomy" id="59374"/>
    <lineage>
        <taxon>Bacteria</taxon>
        <taxon>Pseudomonadati</taxon>
        <taxon>Fibrobacterota</taxon>
        <taxon>Fibrobacteria</taxon>
        <taxon>Fibrobacterales</taxon>
        <taxon>Fibrobacteraceae</taxon>
        <taxon>Fibrobacter</taxon>
    </lineage>
</organism>
<dbReference type="STRING" id="59374.FSU_2934"/>
<name>C9RL18_FIBSS</name>
<evidence type="ECO:0000313" key="2">
    <source>
        <dbReference type="EMBL" id="ACX75966.1"/>
    </source>
</evidence>
<dbReference type="EMBL" id="CP001792">
    <property type="protein sequence ID" value="ACX75966.1"/>
    <property type="molecule type" value="Genomic_DNA"/>
</dbReference>
<evidence type="ECO:0000256" key="1">
    <source>
        <dbReference type="SAM" id="SignalP"/>
    </source>
</evidence>
<evidence type="ECO:0000313" key="4">
    <source>
        <dbReference type="Proteomes" id="UP000000517"/>
    </source>
</evidence>
<evidence type="ECO:0000313" key="5">
    <source>
        <dbReference type="Proteomes" id="UP000001497"/>
    </source>
</evidence>
<feature type="chain" id="PRO_5003002240" description="FecR family protein" evidence="1">
    <location>
        <begin position="22"/>
        <end position="450"/>
    </location>
</feature>
<reference evidence="3" key="3">
    <citation type="submission" date="2010-08" db="EMBL/GenBank/DDBJ databases">
        <authorList>
            <person name="Durkin A.S."/>
            <person name="Nelson K.E."/>
            <person name="Morrison M."/>
            <person name="Forsberg C.W."/>
            <person name="Wilson D.B."/>
            <person name="Russell J.B."/>
            <person name="Cann I.K.O."/>
            <person name="Mackie R.I."/>
            <person name="White B.A."/>
        </authorList>
    </citation>
    <scope>NUCLEOTIDE SEQUENCE</scope>
    <source>
        <strain evidence="3">S85</strain>
    </source>
</reference>
<feature type="signal peptide" evidence="1">
    <location>
        <begin position="1"/>
        <end position="21"/>
    </location>
</feature>
<sequence>MFKHLSLSCLLLVAVSSTVFAASSKGEKVGAIRDAHDPAFINSGSCPDDDVWPKHASDVKKFRAKDCFKTGPEGSIFLELKDDNSTFTIGEKSIVDISEYLDKDPEKGTFVIKSNIKKGYMGFKVNREEGHEASFRTGTAAASIRGTEGALGGNEHSFFGGLKNGRLHIESHEGRTLDIVAGETVFGRGEFVSLKLKSSGDLGFAKILNNLISDTTLSLEDLTAAAVKEDSAYQESLAANATSAAAQMAEVAQEKEDLKVPQVKYSSYDSLRCVANVSVSNVQKGTEARLSALMDGTPISEVSVKRNMPKRVNLRSGVHEYEFVVENDSGRNSVKKTLGCYPMKPFSVKVFGKKTETIQIPPAPPGVDDVIMQTLQFQIRLPEYDPSLLNKVTVRQDGKVILQERLSQIQNLDYQIPVELKRGHKNRFDIEVVHKSGFAVKTTKFYKVGE</sequence>
<proteinExistence type="predicted"/>
<accession>C9RL18</accession>
<dbReference type="RefSeq" id="WP_014547004.1">
    <property type="nucleotide sequence ID" value="NC_013410.1"/>
</dbReference>
<keyword evidence="5" id="KW-1185">Reference proteome</keyword>
<dbReference type="KEGG" id="fsu:Fisuc_2380"/>
<protein>
    <recommendedName>
        <fullName evidence="6">FecR family protein</fullName>
    </recommendedName>
</protein>